<dbReference type="Pfam" id="PF14341">
    <property type="entry name" value="PilX_N"/>
    <property type="match status" value="1"/>
</dbReference>
<evidence type="ECO:0000313" key="5">
    <source>
        <dbReference type="EMBL" id="WIF98077.1"/>
    </source>
</evidence>
<name>A0ABY8UX41_9BACI</name>
<feature type="domain" description="Type 4 fimbrial biogenesis protein PilX N-terminal" evidence="3">
    <location>
        <begin position="10"/>
        <end position="59"/>
    </location>
</feature>
<gene>
    <name evidence="5" type="ORF">QNI29_20525</name>
</gene>
<feature type="domain" description="DUF7305" evidence="4">
    <location>
        <begin position="292"/>
        <end position="398"/>
    </location>
</feature>
<keyword evidence="2" id="KW-0472">Membrane</keyword>
<keyword evidence="2" id="KW-1133">Transmembrane helix</keyword>
<evidence type="ECO:0000256" key="1">
    <source>
        <dbReference type="SAM" id="MobiDB-lite"/>
    </source>
</evidence>
<reference evidence="5 6" key="1">
    <citation type="submission" date="2023-05" db="EMBL/GenBank/DDBJ databases">
        <title>Comparative genomics reveals the evidence of polycyclic aromatic hydrocarbons degradation in moderately halophilic genus Pontibacillus.</title>
        <authorList>
            <person name="Yang H."/>
            <person name="Qian Z."/>
        </authorList>
    </citation>
    <scope>NUCLEOTIDE SEQUENCE [LARGE SCALE GENOMIC DNA]</scope>
    <source>
        <strain evidence="6">HN14</strain>
    </source>
</reference>
<accession>A0ABY8UX41</accession>
<proteinExistence type="predicted"/>
<dbReference type="EMBL" id="CP126446">
    <property type="protein sequence ID" value="WIF98077.1"/>
    <property type="molecule type" value="Genomic_DNA"/>
</dbReference>
<dbReference type="InterPro" id="IPR025746">
    <property type="entry name" value="PilX_N_dom"/>
</dbReference>
<dbReference type="RefSeq" id="WP_231419475.1">
    <property type="nucleotide sequence ID" value="NZ_CP126446.1"/>
</dbReference>
<protein>
    <submittedName>
        <fullName evidence="5">DUF2807 domain-containing protein</fullName>
    </submittedName>
</protein>
<evidence type="ECO:0000259" key="3">
    <source>
        <dbReference type="Pfam" id="PF14341"/>
    </source>
</evidence>
<dbReference type="Proteomes" id="UP001236652">
    <property type="component" value="Chromosome"/>
</dbReference>
<sequence length="484" mass="52977">MKNQHRWNEQGIALPIVLMVFVVLSVLGLGLMGLVLNNTKMTSGERNYQASYYIAEAGITQRMKNVEDRVTFYYQNTNEIDSFYDELEKDILKITTFDSFESAFDHQPEANMKIEKVNNQNPRTYRISSKGVIGQRSRTVEKLFYVNWKEKGGLSIPSEMAVFTETNISLKGGANIKGNVGTNSDDSGTISFSGGTYINGDIYVPKGAENRAIDAKHYMDISRPIPIEEPTPFELPPFPTYPQYPVYPDERIGTQHNKHDVIKDGKLSVDSWLADGYTLKLDQSATFTEIKMGSNNTLNVDVGDKDKSIVVDHLNVSNGHINIIGSGNLTIYVKDEITMGSGSTINQGGSISKLNVYLKDSHKARNVKLSGSQMIYGSLYAETADIEITGGGGFQGHIFTGGDEVKISGGARTYSSILYAPNANFTITGGGSVFGTVLSRSFDASGGAYVEYKEVDLSDIPFTPSGGGDVPEDLVTSEPLRESN</sequence>
<organism evidence="5 6">
    <name type="scientific">Pontibacillus chungwhensis</name>
    <dbReference type="NCBI Taxonomy" id="265426"/>
    <lineage>
        <taxon>Bacteria</taxon>
        <taxon>Bacillati</taxon>
        <taxon>Bacillota</taxon>
        <taxon>Bacilli</taxon>
        <taxon>Bacillales</taxon>
        <taxon>Bacillaceae</taxon>
        <taxon>Pontibacillus</taxon>
    </lineage>
</organism>
<keyword evidence="2" id="KW-0812">Transmembrane</keyword>
<evidence type="ECO:0000256" key="2">
    <source>
        <dbReference type="SAM" id="Phobius"/>
    </source>
</evidence>
<dbReference type="Pfam" id="PF23981">
    <property type="entry name" value="DUF7305"/>
    <property type="match status" value="1"/>
</dbReference>
<feature type="region of interest" description="Disordered" evidence="1">
    <location>
        <begin position="461"/>
        <end position="484"/>
    </location>
</feature>
<evidence type="ECO:0000313" key="6">
    <source>
        <dbReference type="Proteomes" id="UP001236652"/>
    </source>
</evidence>
<evidence type="ECO:0000259" key="4">
    <source>
        <dbReference type="Pfam" id="PF23981"/>
    </source>
</evidence>
<feature type="transmembrane region" description="Helical" evidence="2">
    <location>
        <begin position="12"/>
        <end position="36"/>
    </location>
</feature>
<dbReference type="InterPro" id="IPR055729">
    <property type="entry name" value="DUF7305"/>
</dbReference>
<keyword evidence="6" id="KW-1185">Reference proteome</keyword>